<name>A0A0C9XYL1_9AGAR</name>
<dbReference type="OrthoDB" id="3232670at2759"/>
<feature type="region of interest" description="Disordered" evidence="1">
    <location>
        <begin position="287"/>
        <end position="373"/>
    </location>
</feature>
<evidence type="ECO:0000256" key="1">
    <source>
        <dbReference type="SAM" id="MobiDB-lite"/>
    </source>
</evidence>
<keyword evidence="3" id="KW-1185">Reference proteome</keyword>
<reference evidence="3" key="2">
    <citation type="submission" date="2015-01" db="EMBL/GenBank/DDBJ databases">
        <title>Evolutionary Origins and Diversification of the Mycorrhizal Mutualists.</title>
        <authorList>
            <consortium name="DOE Joint Genome Institute"/>
            <consortium name="Mycorrhizal Genomics Consortium"/>
            <person name="Kohler A."/>
            <person name="Kuo A."/>
            <person name="Nagy L.G."/>
            <person name="Floudas D."/>
            <person name="Copeland A."/>
            <person name="Barry K.W."/>
            <person name="Cichocki N."/>
            <person name="Veneault-Fourrey C."/>
            <person name="LaButti K."/>
            <person name="Lindquist E.A."/>
            <person name="Lipzen A."/>
            <person name="Lundell T."/>
            <person name="Morin E."/>
            <person name="Murat C."/>
            <person name="Riley R."/>
            <person name="Ohm R."/>
            <person name="Sun H."/>
            <person name="Tunlid A."/>
            <person name="Henrissat B."/>
            <person name="Grigoriev I.V."/>
            <person name="Hibbett D.S."/>
            <person name="Martin F."/>
        </authorList>
    </citation>
    <scope>NUCLEOTIDE SEQUENCE [LARGE SCALE GENOMIC DNA]</scope>
    <source>
        <strain evidence="3">LaAM-08-1</strain>
    </source>
</reference>
<sequence length="524" mass="58765">MIHSLSSPCFSIAYPLPAQRLIESIPTHSSIPMQLSSAYYMHSVSPPHDMRVGSSTCKESEHFSKTARLLPVHPTQGNRRIKTHPTSTRPCSEYSGSLKSHGGASRPPPSELSTPCPVQTLLRRDEIISKTLGRDNITPNDDTPLYPPSDPTHTTKGKRQYIPPPLNLAAPPPKSTRRTRSSSLNIPPSPLEKPSTPLTPLSPIIGYRAVPSEKEQRRRRMVKLAKTLGHEIYPELANLPIKTNNNNSNIKEDWIVLPEQSSIATSTESLPWFHARTKKSSLGFSKQGICTKGQSQPQDTSEGYNVSRHPSQLASSESLPDLTKEPRREVKWLPAKKGMERKTTEPQREQKKKDAQPKLLQRKNSAAQRKPVGIDDDIILSPIIFRPPPSPVCDYPSFQSHPFRLVIEEDEEEEDEEEDEEEEEDDDDESESSSCCSPSEGDGETLAEKADDLDCESQESLKVEWKRGKLLEWKRGELVAVDPTRLAPPDVNGGVVRKERRQGWSGEWNQPHIQDVIEKLRALK</sequence>
<feature type="compositionally biased region" description="Polar residues" evidence="1">
    <location>
        <begin position="84"/>
        <end position="98"/>
    </location>
</feature>
<accession>A0A0C9XYL1</accession>
<gene>
    <name evidence="2" type="ORF">K443DRAFT_678837</name>
</gene>
<dbReference type="Proteomes" id="UP000054477">
    <property type="component" value="Unassembled WGS sequence"/>
</dbReference>
<feature type="compositionally biased region" description="Basic and acidic residues" evidence="1">
    <location>
        <begin position="322"/>
        <end position="356"/>
    </location>
</feature>
<organism evidence="2 3">
    <name type="scientific">Laccaria amethystina LaAM-08-1</name>
    <dbReference type="NCBI Taxonomy" id="1095629"/>
    <lineage>
        <taxon>Eukaryota</taxon>
        <taxon>Fungi</taxon>
        <taxon>Dikarya</taxon>
        <taxon>Basidiomycota</taxon>
        <taxon>Agaricomycotina</taxon>
        <taxon>Agaricomycetes</taxon>
        <taxon>Agaricomycetidae</taxon>
        <taxon>Agaricales</taxon>
        <taxon>Agaricineae</taxon>
        <taxon>Hydnangiaceae</taxon>
        <taxon>Laccaria</taxon>
    </lineage>
</organism>
<feature type="compositionally biased region" description="Pro residues" evidence="1">
    <location>
        <begin position="162"/>
        <end position="174"/>
    </location>
</feature>
<protein>
    <submittedName>
        <fullName evidence="2">Unplaced genomic scaffold K443scaffold_81, whole genome shotgun sequence</fullName>
    </submittedName>
</protein>
<dbReference type="HOGENOM" id="CLU_535346_0_0_1"/>
<feature type="compositionally biased region" description="Polar residues" evidence="1">
    <location>
        <begin position="292"/>
        <end position="318"/>
    </location>
</feature>
<feature type="region of interest" description="Disordered" evidence="1">
    <location>
        <begin position="484"/>
        <end position="504"/>
    </location>
</feature>
<feature type="region of interest" description="Disordered" evidence="1">
    <location>
        <begin position="70"/>
        <end position="203"/>
    </location>
</feature>
<reference evidence="2 3" key="1">
    <citation type="submission" date="2014-04" db="EMBL/GenBank/DDBJ databases">
        <authorList>
            <consortium name="DOE Joint Genome Institute"/>
            <person name="Kuo A."/>
            <person name="Kohler A."/>
            <person name="Nagy L.G."/>
            <person name="Floudas D."/>
            <person name="Copeland A."/>
            <person name="Barry K.W."/>
            <person name="Cichocki N."/>
            <person name="Veneault-Fourrey C."/>
            <person name="LaButti K."/>
            <person name="Lindquist E.A."/>
            <person name="Lipzen A."/>
            <person name="Lundell T."/>
            <person name="Morin E."/>
            <person name="Murat C."/>
            <person name="Sun H."/>
            <person name="Tunlid A."/>
            <person name="Henrissat B."/>
            <person name="Grigoriev I.V."/>
            <person name="Hibbett D.S."/>
            <person name="Martin F."/>
            <person name="Nordberg H.P."/>
            <person name="Cantor M.N."/>
            <person name="Hua S.X."/>
        </authorList>
    </citation>
    <scope>NUCLEOTIDE SEQUENCE [LARGE SCALE GENOMIC DNA]</scope>
    <source>
        <strain evidence="2 3">LaAM-08-1</strain>
    </source>
</reference>
<evidence type="ECO:0000313" key="2">
    <source>
        <dbReference type="EMBL" id="KIK00913.1"/>
    </source>
</evidence>
<proteinExistence type="predicted"/>
<feature type="compositionally biased region" description="Acidic residues" evidence="1">
    <location>
        <begin position="409"/>
        <end position="431"/>
    </location>
</feature>
<feature type="region of interest" description="Disordered" evidence="1">
    <location>
        <begin position="409"/>
        <end position="459"/>
    </location>
</feature>
<dbReference type="EMBL" id="KN838616">
    <property type="protein sequence ID" value="KIK00913.1"/>
    <property type="molecule type" value="Genomic_DNA"/>
</dbReference>
<dbReference type="AlphaFoldDB" id="A0A0C9XYL1"/>
<evidence type="ECO:0000313" key="3">
    <source>
        <dbReference type="Proteomes" id="UP000054477"/>
    </source>
</evidence>